<dbReference type="AlphaFoldDB" id="A0A3M0KEX5"/>
<evidence type="ECO:0000313" key="3">
    <source>
        <dbReference type="Proteomes" id="UP000269221"/>
    </source>
</evidence>
<reference evidence="2 3" key="1">
    <citation type="submission" date="2018-07" db="EMBL/GenBank/DDBJ databases">
        <title>A high quality draft genome assembly of the barn swallow (H. rustica rustica).</title>
        <authorList>
            <person name="Formenti G."/>
            <person name="Chiara M."/>
            <person name="Poveda L."/>
            <person name="Francoijs K.-J."/>
            <person name="Bonisoli-Alquati A."/>
            <person name="Canova L."/>
            <person name="Gianfranceschi L."/>
            <person name="Horner D.S."/>
            <person name="Saino N."/>
        </authorList>
    </citation>
    <scope>NUCLEOTIDE SEQUENCE [LARGE SCALE GENOMIC DNA]</scope>
    <source>
        <strain evidence="2">Chelidonia</strain>
        <tissue evidence="2">Blood</tissue>
    </source>
</reference>
<evidence type="ECO:0000256" key="1">
    <source>
        <dbReference type="SAM" id="MobiDB-lite"/>
    </source>
</evidence>
<gene>
    <name evidence="2" type="ORF">DUI87_11862</name>
</gene>
<dbReference type="Proteomes" id="UP000269221">
    <property type="component" value="Unassembled WGS sequence"/>
</dbReference>
<organism evidence="2 3">
    <name type="scientific">Hirundo rustica rustica</name>
    <dbReference type="NCBI Taxonomy" id="333673"/>
    <lineage>
        <taxon>Eukaryota</taxon>
        <taxon>Metazoa</taxon>
        <taxon>Chordata</taxon>
        <taxon>Craniata</taxon>
        <taxon>Vertebrata</taxon>
        <taxon>Euteleostomi</taxon>
        <taxon>Archelosauria</taxon>
        <taxon>Archosauria</taxon>
        <taxon>Dinosauria</taxon>
        <taxon>Saurischia</taxon>
        <taxon>Theropoda</taxon>
        <taxon>Coelurosauria</taxon>
        <taxon>Aves</taxon>
        <taxon>Neognathae</taxon>
        <taxon>Neoaves</taxon>
        <taxon>Telluraves</taxon>
        <taxon>Australaves</taxon>
        <taxon>Passeriformes</taxon>
        <taxon>Sylvioidea</taxon>
        <taxon>Hirundinidae</taxon>
        <taxon>Hirundo</taxon>
    </lineage>
</organism>
<proteinExistence type="predicted"/>
<comment type="caution">
    <text evidence="2">The sequence shown here is derived from an EMBL/GenBank/DDBJ whole genome shotgun (WGS) entry which is preliminary data.</text>
</comment>
<name>A0A3M0KEX5_HIRRU</name>
<feature type="compositionally biased region" description="Basic and acidic residues" evidence="1">
    <location>
        <begin position="8"/>
        <end position="22"/>
    </location>
</feature>
<protein>
    <submittedName>
        <fullName evidence="2">Uncharacterized protein</fullName>
    </submittedName>
</protein>
<accession>A0A3M0KEX5</accession>
<evidence type="ECO:0000313" key="2">
    <source>
        <dbReference type="EMBL" id="RMC11738.1"/>
    </source>
</evidence>
<keyword evidence="3" id="KW-1185">Reference proteome</keyword>
<sequence>MEAMKQADPLERSKELRLRDGTRGTSLTNKFGKAPEEDHVYNREGGGFFDKEKLKIKFQTEPLRLSISHDKFSQTRKYEVQTECKITVAFHAFSVVDIFSECILFEVIDHSGCQKSLLKCLVGQCPSAVEKATLDFAC</sequence>
<feature type="region of interest" description="Disordered" evidence="1">
    <location>
        <begin position="1"/>
        <end position="29"/>
    </location>
</feature>
<dbReference type="EMBL" id="QRBI01000108">
    <property type="protein sequence ID" value="RMC11738.1"/>
    <property type="molecule type" value="Genomic_DNA"/>
</dbReference>